<organism evidence="8 9">
    <name type="scientific">Pseudooceanicola marinus</name>
    <dbReference type="NCBI Taxonomy" id="396013"/>
    <lineage>
        <taxon>Bacteria</taxon>
        <taxon>Pseudomonadati</taxon>
        <taxon>Pseudomonadota</taxon>
        <taxon>Alphaproteobacteria</taxon>
        <taxon>Rhodobacterales</taxon>
        <taxon>Paracoccaceae</taxon>
        <taxon>Pseudooceanicola</taxon>
    </lineage>
</organism>
<reference evidence="8 9" key="1">
    <citation type="submission" date="2017-03" db="EMBL/GenBank/DDBJ databases">
        <authorList>
            <person name="Afonso C.L."/>
            <person name="Miller P.J."/>
            <person name="Scott M.A."/>
            <person name="Spackman E."/>
            <person name="Goraichik I."/>
            <person name="Dimitrov K.M."/>
            <person name="Suarez D.L."/>
            <person name="Swayne D.E."/>
        </authorList>
    </citation>
    <scope>NUCLEOTIDE SEQUENCE [LARGE SCALE GENOMIC DNA]</scope>
    <source>
        <strain evidence="8 9">CECT 7751</strain>
    </source>
</reference>
<evidence type="ECO:0000256" key="6">
    <source>
        <dbReference type="SAM" id="Phobius"/>
    </source>
</evidence>
<gene>
    <name evidence="8" type="ORF">PSM7751_03113</name>
</gene>
<proteinExistence type="predicted"/>
<dbReference type="InterPro" id="IPR036259">
    <property type="entry name" value="MFS_trans_sf"/>
</dbReference>
<keyword evidence="2" id="KW-1003">Cell membrane</keyword>
<protein>
    <submittedName>
        <fullName evidence="8">Major Facilitator Superfamily protein</fullName>
    </submittedName>
</protein>
<evidence type="ECO:0000256" key="1">
    <source>
        <dbReference type="ARBA" id="ARBA00004651"/>
    </source>
</evidence>
<comment type="subcellular location">
    <subcellularLocation>
        <location evidence="1">Cell membrane</location>
        <topology evidence="1">Multi-pass membrane protein</topology>
    </subcellularLocation>
</comment>
<feature type="transmembrane region" description="Helical" evidence="6">
    <location>
        <begin position="252"/>
        <end position="272"/>
    </location>
</feature>
<dbReference type="InterPro" id="IPR011701">
    <property type="entry name" value="MFS"/>
</dbReference>
<feature type="transmembrane region" description="Helical" evidence="6">
    <location>
        <begin position="42"/>
        <end position="65"/>
    </location>
</feature>
<evidence type="ECO:0000256" key="2">
    <source>
        <dbReference type="ARBA" id="ARBA00022475"/>
    </source>
</evidence>
<evidence type="ECO:0000256" key="5">
    <source>
        <dbReference type="ARBA" id="ARBA00023136"/>
    </source>
</evidence>
<evidence type="ECO:0000313" key="8">
    <source>
        <dbReference type="EMBL" id="SLN61717.1"/>
    </source>
</evidence>
<dbReference type="Pfam" id="PF07690">
    <property type="entry name" value="MFS_1"/>
    <property type="match status" value="1"/>
</dbReference>
<dbReference type="Gene3D" id="1.20.1250.20">
    <property type="entry name" value="MFS general substrate transporter like domains"/>
    <property type="match status" value="1"/>
</dbReference>
<evidence type="ECO:0000256" key="4">
    <source>
        <dbReference type="ARBA" id="ARBA00022989"/>
    </source>
</evidence>
<dbReference type="GO" id="GO:0005886">
    <property type="term" value="C:plasma membrane"/>
    <property type="evidence" value="ECO:0007669"/>
    <property type="project" value="UniProtKB-SubCell"/>
</dbReference>
<evidence type="ECO:0000256" key="3">
    <source>
        <dbReference type="ARBA" id="ARBA00022692"/>
    </source>
</evidence>
<dbReference type="OrthoDB" id="6095882at2"/>
<dbReference type="SUPFAM" id="SSF103473">
    <property type="entry name" value="MFS general substrate transporter"/>
    <property type="match status" value="1"/>
</dbReference>
<name>A0A1X6ZU79_9RHOB</name>
<feature type="transmembrane region" description="Helical" evidence="6">
    <location>
        <begin position="97"/>
        <end position="119"/>
    </location>
</feature>
<dbReference type="PANTHER" id="PTHR43124">
    <property type="entry name" value="PURINE EFFLUX PUMP PBUE"/>
    <property type="match status" value="1"/>
</dbReference>
<feature type="transmembrane region" description="Helical" evidence="6">
    <location>
        <begin position="131"/>
        <end position="153"/>
    </location>
</feature>
<keyword evidence="3 6" id="KW-0812">Transmembrane</keyword>
<feature type="transmembrane region" description="Helical" evidence="6">
    <location>
        <begin position="361"/>
        <end position="382"/>
    </location>
</feature>
<dbReference type="PROSITE" id="PS50850">
    <property type="entry name" value="MFS"/>
    <property type="match status" value="1"/>
</dbReference>
<feature type="transmembrane region" description="Helical" evidence="6">
    <location>
        <begin position="159"/>
        <end position="180"/>
    </location>
</feature>
<accession>A0A1X6ZU79</accession>
<sequence length="394" mass="41211">MITWLRVVLLFCAGMGAAAQFGKVSVLFHAWEGVYPQGGAALGFLVSLVSLMGVLLGLLVGMVVTRVGFRRTLIWALVAGAVISGLEMLLPPLPVMLVLRALEGLPHLAIVVAAPTLLAEITDDRSRPMAMTLWGTYFGVTFAIYAAVGPWMLGVGGVQLVLATHGGFLLVMAALLWALLPDDRAVPDGEVAHPGERLGLRMILDRHATAYSSPFIAASGVAWLFYAINFVALMTVLPTFLPEATREMQMTLLPLVGIVSALTLGALALKLFRAVPVAIAGYIMAAASVVLLVLAPGVVWVPAVLFIAMGFMQSGGFASVPQINADPADRALANGVLAQMGNVGNLSGTPILLAMTGAFDFAGLVVFSVLFYGLGALVHILAARMRAGRVLGAA</sequence>
<dbReference type="Proteomes" id="UP000193963">
    <property type="component" value="Unassembled WGS sequence"/>
</dbReference>
<dbReference type="GO" id="GO:0022857">
    <property type="term" value="F:transmembrane transporter activity"/>
    <property type="evidence" value="ECO:0007669"/>
    <property type="project" value="InterPro"/>
</dbReference>
<feature type="transmembrane region" description="Helical" evidence="6">
    <location>
        <begin position="72"/>
        <end position="91"/>
    </location>
</feature>
<dbReference type="InterPro" id="IPR050189">
    <property type="entry name" value="MFS_Efflux_Transporters"/>
</dbReference>
<dbReference type="InterPro" id="IPR020846">
    <property type="entry name" value="MFS_dom"/>
</dbReference>
<dbReference type="PANTHER" id="PTHR43124:SF3">
    <property type="entry name" value="CHLORAMPHENICOL EFFLUX PUMP RV0191"/>
    <property type="match status" value="1"/>
</dbReference>
<dbReference type="EMBL" id="FWFN01000006">
    <property type="protein sequence ID" value="SLN61717.1"/>
    <property type="molecule type" value="Genomic_DNA"/>
</dbReference>
<keyword evidence="4 6" id="KW-1133">Transmembrane helix</keyword>
<keyword evidence="5 6" id="KW-0472">Membrane</keyword>
<keyword evidence="9" id="KW-1185">Reference proteome</keyword>
<evidence type="ECO:0000313" key="9">
    <source>
        <dbReference type="Proteomes" id="UP000193963"/>
    </source>
</evidence>
<dbReference type="RefSeq" id="WP_085889135.1">
    <property type="nucleotide sequence ID" value="NZ_FWFN01000006.1"/>
</dbReference>
<evidence type="ECO:0000259" key="7">
    <source>
        <dbReference type="PROSITE" id="PS50850"/>
    </source>
</evidence>
<feature type="transmembrane region" description="Helical" evidence="6">
    <location>
        <begin position="279"/>
        <end position="312"/>
    </location>
</feature>
<feature type="domain" description="Major facilitator superfamily (MFS) profile" evidence="7">
    <location>
        <begin position="1"/>
        <end position="386"/>
    </location>
</feature>
<feature type="transmembrane region" description="Helical" evidence="6">
    <location>
        <begin position="215"/>
        <end position="240"/>
    </location>
</feature>
<dbReference type="AlphaFoldDB" id="A0A1X6ZU79"/>